<name>A0A9J6FYU5_HAELO</name>
<accession>A0A9J6FYU5</accession>
<dbReference type="AlphaFoldDB" id="A0A9J6FYU5"/>
<organism evidence="1 2">
    <name type="scientific">Haemaphysalis longicornis</name>
    <name type="common">Bush tick</name>
    <dbReference type="NCBI Taxonomy" id="44386"/>
    <lineage>
        <taxon>Eukaryota</taxon>
        <taxon>Metazoa</taxon>
        <taxon>Ecdysozoa</taxon>
        <taxon>Arthropoda</taxon>
        <taxon>Chelicerata</taxon>
        <taxon>Arachnida</taxon>
        <taxon>Acari</taxon>
        <taxon>Parasitiformes</taxon>
        <taxon>Ixodida</taxon>
        <taxon>Ixodoidea</taxon>
        <taxon>Ixodidae</taxon>
        <taxon>Haemaphysalinae</taxon>
        <taxon>Haemaphysalis</taxon>
    </lineage>
</organism>
<proteinExistence type="predicted"/>
<gene>
    <name evidence="1" type="ORF">HPB48_016327</name>
</gene>
<sequence>MEKVVLARLEWHLENNSHLPATMVGFRKHVSTQGIAKRIHEDVYAQPSAAQLRTIVGVDIKKCL</sequence>
<keyword evidence="2" id="KW-1185">Reference proteome</keyword>
<protein>
    <submittedName>
        <fullName evidence="1">Uncharacterized protein</fullName>
    </submittedName>
</protein>
<comment type="caution">
    <text evidence="1">The sequence shown here is derived from an EMBL/GenBank/DDBJ whole genome shotgun (WGS) entry which is preliminary data.</text>
</comment>
<dbReference type="OrthoDB" id="427537at2759"/>
<reference evidence="1 2" key="1">
    <citation type="journal article" date="2020" name="Cell">
        <title>Large-Scale Comparative Analyses of Tick Genomes Elucidate Their Genetic Diversity and Vector Capacities.</title>
        <authorList>
            <consortium name="Tick Genome and Microbiome Consortium (TIGMIC)"/>
            <person name="Jia N."/>
            <person name="Wang J."/>
            <person name="Shi W."/>
            <person name="Du L."/>
            <person name="Sun Y."/>
            <person name="Zhan W."/>
            <person name="Jiang J.F."/>
            <person name="Wang Q."/>
            <person name="Zhang B."/>
            <person name="Ji P."/>
            <person name="Bell-Sakyi L."/>
            <person name="Cui X.M."/>
            <person name="Yuan T.T."/>
            <person name="Jiang B.G."/>
            <person name="Yang W.F."/>
            <person name="Lam T.T."/>
            <person name="Chang Q.C."/>
            <person name="Ding S.J."/>
            <person name="Wang X.J."/>
            <person name="Zhu J.G."/>
            <person name="Ruan X.D."/>
            <person name="Zhao L."/>
            <person name="Wei J.T."/>
            <person name="Ye R.Z."/>
            <person name="Que T.C."/>
            <person name="Du C.H."/>
            <person name="Zhou Y.H."/>
            <person name="Cheng J.X."/>
            <person name="Dai P.F."/>
            <person name="Guo W.B."/>
            <person name="Han X.H."/>
            <person name="Huang E.J."/>
            <person name="Li L.F."/>
            <person name="Wei W."/>
            <person name="Gao Y.C."/>
            <person name="Liu J.Z."/>
            <person name="Shao H.Z."/>
            <person name="Wang X."/>
            <person name="Wang C.C."/>
            <person name="Yang T.C."/>
            <person name="Huo Q.B."/>
            <person name="Li W."/>
            <person name="Chen H.Y."/>
            <person name="Chen S.E."/>
            <person name="Zhou L.G."/>
            <person name="Ni X.B."/>
            <person name="Tian J.H."/>
            <person name="Sheng Y."/>
            <person name="Liu T."/>
            <person name="Pan Y.S."/>
            <person name="Xia L.Y."/>
            <person name="Li J."/>
            <person name="Zhao F."/>
            <person name="Cao W.C."/>
        </authorList>
    </citation>
    <scope>NUCLEOTIDE SEQUENCE [LARGE SCALE GENOMIC DNA]</scope>
    <source>
        <strain evidence="1">HaeL-2018</strain>
    </source>
</reference>
<dbReference type="EMBL" id="JABSTR010000005">
    <property type="protein sequence ID" value="KAH9371294.1"/>
    <property type="molecule type" value="Genomic_DNA"/>
</dbReference>
<dbReference type="Proteomes" id="UP000821853">
    <property type="component" value="Chromosome 3"/>
</dbReference>
<evidence type="ECO:0000313" key="1">
    <source>
        <dbReference type="EMBL" id="KAH9371294.1"/>
    </source>
</evidence>
<dbReference type="VEuPathDB" id="VectorBase:HLOH_041532"/>
<evidence type="ECO:0000313" key="2">
    <source>
        <dbReference type="Proteomes" id="UP000821853"/>
    </source>
</evidence>